<feature type="compositionally biased region" description="Polar residues" evidence="1">
    <location>
        <begin position="16"/>
        <end position="26"/>
    </location>
</feature>
<proteinExistence type="predicted"/>
<accession>A0A3M8F9E8</accession>
<keyword evidence="3" id="KW-1185">Reference proteome</keyword>
<dbReference type="AlphaFoldDB" id="A0A3M8F9E8"/>
<evidence type="ECO:0000313" key="3">
    <source>
        <dbReference type="Proteomes" id="UP000028058"/>
    </source>
</evidence>
<protein>
    <submittedName>
        <fullName evidence="2">Uncharacterized protein</fullName>
    </submittedName>
</protein>
<reference evidence="2 3" key="1">
    <citation type="journal article" date="2014" name="Genome Announc.">
        <title>Draft Genome Sequence of Streptomyces fradiae ATCC 19609, a Strain Highly Sensitive to Antibiotics.</title>
        <authorList>
            <person name="Bekker O.B."/>
            <person name="Klimina K.M."/>
            <person name="Vatlin A.A."/>
            <person name="Zakharevich N.V."/>
            <person name="Kasianov A.S."/>
            <person name="Danilenko V.N."/>
        </authorList>
    </citation>
    <scope>NUCLEOTIDE SEQUENCE [LARGE SCALE GENOMIC DNA]</scope>
    <source>
        <strain evidence="2 3">ATCC 19609</strain>
    </source>
</reference>
<comment type="caution">
    <text evidence="2">The sequence shown here is derived from an EMBL/GenBank/DDBJ whole genome shotgun (WGS) entry which is preliminary data.</text>
</comment>
<dbReference type="EMBL" id="JNAD02000007">
    <property type="protein sequence ID" value="RKM94770.1"/>
    <property type="molecule type" value="Genomic_DNA"/>
</dbReference>
<name>A0A3M8F9E8_9ACTN</name>
<feature type="region of interest" description="Disordered" evidence="1">
    <location>
        <begin position="1"/>
        <end position="37"/>
    </location>
</feature>
<sequence length="70" mass="7380">MPRHPSRGLIAASEPYRSTSCRSGSHGTCREAEPSESLPTGLPLVRDVCGCSCHASTRPKSDSGESLHDA</sequence>
<evidence type="ECO:0000256" key="1">
    <source>
        <dbReference type="SAM" id="MobiDB-lite"/>
    </source>
</evidence>
<organism evidence="2 3">
    <name type="scientific">Streptomyces xinghaiensis</name>
    <dbReference type="NCBI Taxonomy" id="1038928"/>
    <lineage>
        <taxon>Bacteria</taxon>
        <taxon>Bacillati</taxon>
        <taxon>Actinomycetota</taxon>
        <taxon>Actinomycetes</taxon>
        <taxon>Kitasatosporales</taxon>
        <taxon>Streptomycetaceae</taxon>
        <taxon>Streptomyces</taxon>
    </lineage>
</organism>
<dbReference type="Proteomes" id="UP000028058">
    <property type="component" value="Unassembled WGS sequence"/>
</dbReference>
<gene>
    <name evidence="2" type="ORF">SFRA_015935</name>
</gene>
<evidence type="ECO:0000313" key="2">
    <source>
        <dbReference type="EMBL" id="RKM94770.1"/>
    </source>
</evidence>